<dbReference type="SMART" id="SM00320">
    <property type="entry name" value="WD40"/>
    <property type="match status" value="10"/>
</dbReference>
<comment type="subcellular location">
    <subcellularLocation>
        <location evidence="2">Cytoplasm</location>
    </subcellularLocation>
    <subcellularLocation>
        <location evidence="1">Nucleus</location>
    </subcellularLocation>
</comment>
<evidence type="ECO:0000256" key="7">
    <source>
        <dbReference type="ARBA" id="ARBA00022574"/>
    </source>
</evidence>
<dbReference type="AlphaFoldDB" id="A0A061S5J8"/>
<dbReference type="PANTHER" id="PTHR44111:SF1">
    <property type="entry name" value="ELONGATOR COMPLEX PROTEIN 2"/>
    <property type="match status" value="1"/>
</dbReference>
<feature type="repeat" description="WD" evidence="11">
    <location>
        <begin position="204"/>
        <end position="240"/>
    </location>
</feature>
<dbReference type="GO" id="GO:0002098">
    <property type="term" value="P:tRNA wobble uridine modification"/>
    <property type="evidence" value="ECO:0007669"/>
    <property type="project" value="InterPro"/>
</dbReference>
<dbReference type="UniPathway" id="UPA00988"/>
<dbReference type="PANTHER" id="PTHR44111">
    <property type="entry name" value="ELONGATOR COMPLEX PROTEIN 2"/>
    <property type="match status" value="1"/>
</dbReference>
<keyword evidence="8" id="KW-0819">tRNA processing</keyword>
<dbReference type="PROSITE" id="PS50082">
    <property type="entry name" value="WD_REPEATS_2"/>
    <property type="match status" value="6"/>
</dbReference>
<feature type="repeat" description="WD" evidence="11">
    <location>
        <begin position="285"/>
        <end position="322"/>
    </location>
</feature>
<evidence type="ECO:0000256" key="10">
    <source>
        <dbReference type="ARBA" id="ARBA00023242"/>
    </source>
</evidence>
<dbReference type="InterPro" id="IPR037289">
    <property type="entry name" value="Elp2"/>
</dbReference>
<keyword evidence="10" id="KW-0539">Nucleus</keyword>
<keyword evidence="7 11" id="KW-0853">WD repeat</keyword>
<dbReference type="Pfam" id="PF00400">
    <property type="entry name" value="WD40"/>
    <property type="match status" value="8"/>
</dbReference>
<feature type="repeat" description="WD" evidence="11">
    <location>
        <begin position="661"/>
        <end position="693"/>
    </location>
</feature>
<reference evidence="12" key="1">
    <citation type="submission" date="2014-05" db="EMBL/GenBank/DDBJ databases">
        <title>The transcriptome of the halophilic microalga Tetraselmis sp. GSL018 isolated from the Great Salt Lake, Utah.</title>
        <authorList>
            <person name="Jinkerson R.E."/>
            <person name="D'Adamo S."/>
            <person name="Posewitz M.C."/>
        </authorList>
    </citation>
    <scope>NUCLEOTIDE SEQUENCE</scope>
    <source>
        <strain evidence="12">GSL018</strain>
    </source>
</reference>
<gene>
    <name evidence="12" type="primary">ELP2</name>
    <name evidence="12" type="ORF">TSPGSL018_10230</name>
</gene>
<dbReference type="EMBL" id="GBEZ01004783">
    <property type="protein sequence ID" value="JAC80462.1"/>
    <property type="molecule type" value="Transcribed_RNA"/>
</dbReference>
<evidence type="ECO:0000256" key="6">
    <source>
        <dbReference type="ARBA" id="ARBA00022490"/>
    </source>
</evidence>
<feature type="non-terminal residue" evidence="12">
    <location>
        <position position="1"/>
    </location>
</feature>
<evidence type="ECO:0000256" key="2">
    <source>
        <dbReference type="ARBA" id="ARBA00004496"/>
    </source>
</evidence>
<feature type="repeat" description="WD" evidence="11">
    <location>
        <begin position="610"/>
        <end position="641"/>
    </location>
</feature>
<name>A0A061S5J8_9CHLO</name>
<evidence type="ECO:0000256" key="1">
    <source>
        <dbReference type="ARBA" id="ARBA00004123"/>
    </source>
</evidence>
<evidence type="ECO:0000256" key="4">
    <source>
        <dbReference type="ARBA" id="ARBA00005881"/>
    </source>
</evidence>
<evidence type="ECO:0000256" key="9">
    <source>
        <dbReference type="ARBA" id="ARBA00022737"/>
    </source>
</evidence>
<keyword evidence="9" id="KW-0677">Repeat</keyword>
<dbReference type="GO" id="GO:0005737">
    <property type="term" value="C:cytoplasm"/>
    <property type="evidence" value="ECO:0007669"/>
    <property type="project" value="UniProtKB-SubCell"/>
</dbReference>
<dbReference type="InterPro" id="IPR001680">
    <property type="entry name" value="WD40_rpt"/>
</dbReference>
<feature type="repeat" description="WD" evidence="11">
    <location>
        <begin position="101"/>
        <end position="135"/>
    </location>
</feature>
<dbReference type="PROSITE" id="PS50294">
    <property type="entry name" value="WD_REPEATS_REGION"/>
    <property type="match status" value="4"/>
</dbReference>
<accession>A0A061S5J8</accession>
<evidence type="ECO:0000313" key="12">
    <source>
        <dbReference type="EMBL" id="JAC80462.1"/>
    </source>
</evidence>
<evidence type="ECO:0000256" key="5">
    <source>
        <dbReference type="ARBA" id="ARBA00020267"/>
    </source>
</evidence>
<sequence length="809" mass="85850">SVEIQPLHTCVGCNRVVGALDWGIGELVAYGAHGAVILYEPQLVRVAATLHGHSGRVNCVKWGPICSDGSELLFSGASDGVVLVWSGTAGEPDSFRKAAEIAAHEGAVTSVQYHWDPSGALMLVTCGADNAVCLWHRVDAAAAEWTLRQSIVLRSSFAHCAAVADIPAGVAGAGGWMLLAIGADRNVQVMVADPGGEFEEKFTLVGHQDWVRAVEFQPAGGKGTDLLLASGAQDRNVRVWRAAVTPDGASAAGEDPVLEELTRLAARHSVAVGSGSLTIALEAVLVGHEDWVHSLRWQPAGPDSGDRPALLTASMDRTMMIWRPDEAETRLWMSEHSLGDAGSSALGYFGGVFSPSGDAVMAHGFSGALHLWRREGPQEWRPRPALGGHSAAVVDCCWILEGQCLMSASADQTVRIATEGTSHWHELARPQVHGHDLSCIAPLPRTDASVTSFRYASGAEEKVLRIFQAPSTFDTSLRLAKGKEIDRTVGNNSVAIGATVAALGLSNKAVYADDELTGTTGDPAGGYDFGPEMAPNPQPQTIQVPAFEEHLSQNTLWPELRKLFGHGNDVICAAADPRGEHLASACRAQNSATASVWVWDTKDWSTVAVLQAHTLTVTALEYSPDGSLLLSASRDRSFTLFRRGGGSQGTGEGYTVLQRCQKAHGRIIWGVSWAACGKVFATCSRDKTVKIWKAPGPTEEAGEESQAVSLICQLHDFSHAVTAVAFLPSSLPDHVFAAGTEAGAISIWSVHAGDGGSQLLWSSSAYHCATVRRLQWQPPGEGEGLEARLASAGDDHKLRVFRVALSAAR</sequence>
<proteinExistence type="inferred from homology"/>
<evidence type="ECO:0000256" key="3">
    <source>
        <dbReference type="ARBA" id="ARBA00005043"/>
    </source>
</evidence>
<dbReference type="GO" id="GO:0033588">
    <property type="term" value="C:elongator holoenzyme complex"/>
    <property type="evidence" value="ECO:0007669"/>
    <property type="project" value="InterPro"/>
</dbReference>
<evidence type="ECO:0000256" key="8">
    <source>
        <dbReference type="ARBA" id="ARBA00022694"/>
    </source>
</evidence>
<protein>
    <recommendedName>
        <fullName evidence="5">Elongator complex protein 2</fullName>
    </recommendedName>
</protein>
<dbReference type="Gene3D" id="2.130.10.10">
    <property type="entry name" value="YVTN repeat-like/Quinoprotein amine dehydrogenase"/>
    <property type="match status" value="5"/>
</dbReference>
<comment type="pathway">
    <text evidence="3">tRNA modification; 5-methoxycarbonylmethyl-2-thiouridine-tRNA biosynthesis.</text>
</comment>
<evidence type="ECO:0000256" key="11">
    <source>
        <dbReference type="PROSITE-ProRule" id="PRU00221"/>
    </source>
</evidence>
<dbReference type="SUPFAM" id="SSF50978">
    <property type="entry name" value="WD40 repeat-like"/>
    <property type="match status" value="2"/>
</dbReference>
<comment type="similarity">
    <text evidence="4">Belongs to the WD repeat ELP2 family.</text>
</comment>
<dbReference type="GO" id="GO:0005634">
    <property type="term" value="C:nucleus"/>
    <property type="evidence" value="ECO:0007669"/>
    <property type="project" value="UniProtKB-SubCell"/>
</dbReference>
<organism evidence="12">
    <name type="scientific">Tetraselmis sp. GSL018</name>
    <dbReference type="NCBI Taxonomy" id="582737"/>
    <lineage>
        <taxon>Eukaryota</taxon>
        <taxon>Viridiplantae</taxon>
        <taxon>Chlorophyta</taxon>
        <taxon>core chlorophytes</taxon>
        <taxon>Chlorodendrophyceae</taxon>
        <taxon>Chlorodendrales</taxon>
        <taxon>Chlorodendraceae</taxon>
        <taxon>Tetraselmis</taxon>
    </lineage>
</organism>
<feature type="repeat" description="WD" evidence="11">
    <location>
        <begin position="50"/>
        <end position="86"/>
    </location>
</feature>
<dbReference type="InterPro" id="IPR036322">
    <property type="entry name" value="WD40_repeat_dom_sf"/>
</dbReference>
<dbReference type="InterPro" id="IPR015943">
    <property type="entry name" value="WD40/YVTN_repeat-like_dom_sf"/>
</dbReference>
<keyword evidence="6" id="KW-0963">Cytoplasm</keyword>